<dbReference type="InterPro" id="IPR029775">
    <property type="entry name" value="NPHP4"/>
</dbReference>
<proteinExistence type="predicted"/>
<gene>
    <name evidence="8" type="primary">Nphp4</name>
    <name evidence="8" type="ORF">GTO95_0002820</name>
</gene>
<dbReference type="EMBL" id="JAAWVO010037165">
    <property type="protein sequence ID" value="MBN3317965.1"/>
    <property type="molecule type" value="Genomic_DNA"/>
</dbReference>
<feature type="region of interest" description="Disordered" evidence="1">
    <location>
        <begin position="467"/>
        <end position="518"/>
    </location>
</feature>
<dbReference type="Pfam" id="PF26186">
    <property type="entry name" value="NPHP4_C2_3rd"/>
    <property type="match status" value="1"/>
</dbReference>
<dbReference type="Pfam" id="PF26187">
    <property type="entry name" value="Ig_NPHP4_4th"/>
    <property type="match status" value="1"/>
</dbReference>
<accession>A0A8J7NTD0</accession>
<feature type="domain" description="NPHP4 C2-like" evidence="4">
    <location>
        <begin position="642"/>
        <end position="875"/>
    </location>
</feature>
<dbReference type="GO" id="GO:0036064">
    <property type="term" value="C:ciliary basal body"/>
    <property type="evidence" value="ECO:0007669"/>
    <property type="project" value="TreeGrafter"/>
</dbReference>
<dbReference type="Pfam" id="PF26015">
    <property type="entry name" value="Ig_NPH4_3rd"/>
    <property type="match status" value="1"/>
</dbReference>
<evidence type="ECO:0000259" key="6">
    <source>
        <dbReference type="Pfam" id="PF26189"/>
    </source>
</evidence>
<evidence type="ECO:0000259" key="4">
    <source>
        <dbReference type="Pfam" id="PF26186"/>
    </source>
</evidence>
<evidence type="ECO:0000313" key="9">
    <source>
        <dbReference type="Proteomes" id="UP000736164"/>
    </source>
</evidence>
<dbReference type="GO" id="GO:1904491">
    <property type="term" value="P:protein localization to ciliary transition zone"/>
    <property type="evidence" value="ECO:0007669"/>
    <property type="project" value="TreeGrafter"/>
</dbReference>
<dbReference type="InterPro" id="IPR058688">
    <property type="entry name" value="Ig_NPHP4_2nd"/>
</dbReference>
<dbReference type="InterPro" id="IPR058686">
    <property type="entry name" value="Ig_NPHP4_3rd"/>
</dbReference>
<feature type="domain" description="NPHP4 Ig-like" evidence="2">
    <location>
        <begin position="1291"/>
        <end position="1375"/>
    </location>
</feature>
<protein>
    <submittedName>
        <fullName evidence="8">NPHP4 protein</fullName>
    </submittedName>
</protein>
<dbReference type="GO" id="GO:0090090">
    <property type="term" value="P:negative regulation of canonical Wnt signaling pathway"/>
    <property type="evidence" value="ECO:0007669"/>
    <property type="project" value="InterPro"/>
</dbReference>
<dbReference type="Pfam" id="PF26189">
    <property type="entry name" value="Ig_NPHP4_2nd"/>
    <property type="match status" value="1"/>
</dbReference>
<dbReference type="Pfam" id="PF26190">
    <property type="entry name" value="Ig_NPHP4_1st"/>
    <property type="match status" value="1"/>
</dbReference>
<dbReference type="GO" id="GO:0097546">
    <property type="term" value="C:ciliary base"/>
    <property type="evidence" value="ECO:0007669"/>
    <property type="project" value="TreeGrafter"/>
</dbReference>
<keyword evidence="9" id="KW-1185">Reference proteome</keyword>
<name>A0A8J7NTD0_ATRSP</name>
<dbReference type="InterPro" id="IPR058685">
    <property type="entry name" value="Ig_NPHP4_4th"/>
</dbReference>
<evidence type="ECO:0000313" key="8">
    <source>
        <dbReference type="EMBL" id="MBN3317965.1"/>
    </source>
</evidence>
<dbReference type="GO" id="GO:0035869">
    <property type="term" value="C:ciliary transition zone"/>
    <property type="evidence" value="ECO:0007669"/>
    <property type="project" value="TreeGrafter"/>
</dbReference>
<dbReference type="InterPro" id="IPR058687">
    <property type="entry name" value="Ig_NPHP4_1st"/>
</dbReference>
<feature type="domain" description="NPHP4 SK-like" evidence="3">
    <location>
        <begin position="956"/>
        <end position="1023"/>
    </location>
</feature>
<comment type="caution">
    <text evidence="8">The sequence shown here is derived from an EMBL/GenBank/DDBJ whole genome shotgun (WGS) entry which is preliminary data.</text>
</comment>
<feature type="non-terminal residue" evidence="8">
    <location>
        <position position="1475"/>
    </location>
</feature>
<dbReference type="PANTHER" id="PTHR31043:SF3">
    <property type="entry name" value="NEPHROCYSTIN-4"/>
    <property type="match status" value="1"/>
</dbReference>
<dbReference type="InterPro" id="IPR058765">
    <property type="entry name" value="NPHP4_C2-like"/>
</dbReference>
<evidence type="ECO:0000259" key="5">
    <source>
        <dbReference type="Pfam" id="PF26187"/>
    </source>
</evidence>
<reference evidence="8" key="1">
    <citation type="journal article" date="2021" name="Cell">
        <title>Tracing the genetic footprints of vertebrate landing in non-teleost ray-finned fishes.</title>
        <authorList>
            <person name="Bi X."/>
            <person name="Wang K."/>
            <person name="Yang L."/>
            <person name="Pan H."/>
            <person name="Jiang H."/>
            <person name="Wei Q."/>
            <person name="Fang M."/>
            <person name="Yu H."/>
            <person name="Zhu C."/>
            <person name="Cai Y."/>
            <person name="He Y."/>
            <person name="Gan X."/>
            <person name="Zeng H."/>
            <person name="Yu D."/>
            <person name="Zhu Y."/>
            <person name="Jiang H."/>
            <person name="Qiu Q."/>
            <person name="Yang H."/>
            <person name="Zhang Y.E."/>
            <person name="Wang W."/>
            <person name="Zhu M."/>
            <person name="He S."/>
            <person name="Zhang G."/>
        </authorList>
    </citation>
    <scope>NUCLEOTIDE SEQUENCE</scope>
    <source>
        <strain evidence="8">Allg_001</strain>
    </source>
</reference>
<organism evidence="8 9">
    <name type="scientific">Atractosteus spatula</name>
    <name type="common">Alligator gar</name>
    <name type="synonym">Lepisosteus spatula</name>
    <dbReference type="NCBI Taxonomy" id="7917"/>
    <lineage>
        <taxon>Eukaryota</taxon>
        <taxon>Metazoa</taxon>
        <taxon>Chordata</taxon>
        <taxon>Craniata</taxon>
        <taxon>Vertebrata</taxon>
        <taxon>Euteleostomi</taxon>
        <taxon>Actinopterygii</taxon>
        <taxon>Neopterygii</taxon>
        <taxon>Holostei</taxon>
        <taxon>Semionotiformes</taxon>
        <taxon>Lepisosteidae</taxon>
        <taxon>Atractosteus</taxon>
    </lineage>
</organism>
<evidence type="ECO:0000259" key="3">
    <source>
        <dbReference type="Pfam" id="PF26173"/>
    </source>
</evidence>
<sequence>MTIGMTAWKERFEKSQVIPPHCQRTRLAQEHSEGFQIILQHLEGMPVRQRLLEGLQGVQYQLRVSLFDITYRHFFGRTWRSSEQQMKTPQGQPCRVSLNEVLYFHTSLRHPSVVAIVEVVAVVPKADGSHQALGCGFGILRLFSSQTEPGETSAAKQDKRLNLYHGTPRVLLHPALHDPFEQNSYVTVIQGAHVRYSLQSHPAMETIMHLLPENILVSRTEDIPGVAPASDNSGDCLRKPRLLKSFTCYLDKLSVILHPSMEKFEEDLLQLLNIDRLNRENSGPDGNEVVVLERRLHVGIHNGWGFLHRPQVVVLEPEPEEARGRTGSFRGRQGSLTKLSSSVRHALVLRSYLTLKEMVNHPAFGIVFQLEYVFSAPVGGEGKASSTTLFSHTAFMQCLRWAVWTPFVEPGSGANSEVSLALQGGSEPNPSGVMVYRAPSTGMSSAEMEEVEGGTLRFRFSVRTDGREASPVRSVGSGLDEVSRQRKPPSPSRRRSASQPRTSPPRSPQGSGCTKKLSKTSSVDPFILFCFFAHMQVYYMSMSRISMSPRYPTISHSTASPWQQQIPCQLLPSPIAAAYQLSHAELPFASSIAHLEADLSLPAPQSQSPSAEQLQELPFTPVHAPIVALGTQMPSARISRGALALLHSVGFPAIRDCNSQVAEVVDPSDPVNFDPQREEADFFQYNEIILQFLAFSRVPEVGVKSDWPHSVYFTFQLYRFPPVSTQRLQLLDVDGSQRTSGEPAPCVLAVINKDGTINSESPGLQLKYLLDPGFLKPGEKRWFLRYLAIHTLHIDVWDAESLLLIGSSAVELKHLLRQGRPAVQVMHELEVITTDYFQDSMILSSNISQHGSIKPIEVSTVVRGRLHLRLGNIGHHVNLKARRTGTLPPSQSRVVSAHDGTSGFAGGSLSSKSLCSLNVKNSSRAQRLVDTDSELAALLHSRMKEASIALRHADPELDEIRQRKLERMMEVRRYEREGQISETKPYTMTRREERVQHSQDLQIIEAYRERSKVESITNMLSKAITIQHIVYATLGTAEFFEFALKNPFNVQQTVTIECEDKELSVIVDSREWRHFKDLTKTLTPLEDDMFHLQENTLKLQVYLRPKETVHIPFKYQTFTADHTATMQACNARLNRSANVTQNQQAKTVQPKIIKVTFRAEDSKPLALCQVNVEPTPHVIDQTFRFYQPELSFLKKSIRLPPWHTVPGLTVGGQGGEPQVYVRCSDPNIICDTKKMAPGEPQDVFLKVAVGPSPQIKKFFVMIYTDPWLAVPVQIWQLYVHSLQRVDVSCLTGQLTGLSLVLRGTQAVRKVKCYTSHPHELQVDPTEVFVLPPNAVQDLQIGVRPQRAGSKFIYLNVVDVEFHQLVASWLICVSCKQPFISKAFEISLPVGGGKGTNKKITYTNPYSSQRAFFLRTNRPDLLQFKEDTFETGAGEIYTIGLRFAPSQSAGVEEILIFINDQQDKNEETFCVKVVYQ</sequence>
<dbReference type="InterPro" id="IPR058764">
    <property type="entry name" value="NPHP4_SK"/>
</dbReference>
<dbReference type="Proteomes" id="UP000736164">
    <property type="component" value="Unassembled WGS sequence"/>
</dbReference>
<evidence type="ECO:0000259" key="2">
    <source>
        <dbReference type="Pfam" id="PF26015"/>
    </source>
</evidence>
<feature type="domain" description="NPHP4 Ig-like" evidence="7">
    <location>
        <begin position="1027"/>
        <end position="1176"/>
    </location>
</feature>
<feature type="domain" description="NPHP4 Ig-like" evidence="5">
    <location>
        <begin position="1380"/>
        <end position="1475"/>
    </location>
</feature>
<dbReference type="Pfam" id="PF26173">
    <property type="entry name" value="NPHP4_SK"/>
    <property type="match status" value="1"/>
</dbReference>
<dbReference type="GO" id="GO:0097730">
    <property type="term" value="C:non-motile cilium"/>
    <property type="evidence" value="ECO:0007669"/>
    <property type="project" value="InterPro"/>
</dbReference>
<evidence type="ECO:0000256" key="1">
    <source>
        <dbReference type="SAM" id="MobiDB-lite"/>
    </source>
</evidence>
<dbReference type="CDD" id="cd22239">
    <property type="entry name" value="NPHP4"/>
    <property type="match status" value="1"/>
</dbReference>
<feature type="domain" description="NPHP4 Ig-like" evidence="6">
    <location>
        <begin position="1183"/>
        <end position="1280"/>
    </location>
</feature>
<evidence type="ECO:0000259" key="7">
    <source>
        <dbReference type="Pfam" id="PF26190"/>
    </source>
</evidence>
<feature type="non-terminal residue" evidence="8">
    <location>
        <position position="1"/>
    </location>
</feature>
<dbReference type="PANTHER" id="PTHR31043">
    <property type="entry name" value="NEPHROCYSTIN-4"/>
    <property type="match status" value="1"/>
</dbReference>